<feature type="coiled-coil region" evidence="7">
    <location>
        <begin position="1496"/>
        <end position="1523"/>
    </location>
</feature>
<dbReference type="STRING" id="50340.PF66_00285"/>
<dbReference type="PROSITE" id="PS51450">
    <property type="entry name" value="LRR"/>
    <property type="match status" value="1"/>
</dbReference>
<comment type="caution">
    <text evidence="9">The sequence shown here is derived from an EMBL/GenBank/DDBJ whole genome shotgun (WGS) entry which is preliminary data.</text>
</comment>
<feature type="domain" description="NEL" evidence="8">
    <location>
        <begin position="1771"/>
        <end position="2102"/>
    </location>
</feature>
<dbReference type="PATRIC" id="fig|50340.43.peg.288"/>
<accession>A0A0M9GK83</accession>
<evidence type="ECO:0000256" key="2">
    <source>
        <dbReference type="ARBA" id="ARBA00012483"/>
    </source>
</evidence>
<dbReference type="InterPro" id="IPR001611">
    <property type="entry name" value="Leu-rich_rpt"/>
</dbReference>
<dbReference type="InterPro" id="IPR050216">
    <property type="entry name" value="LRR_domain-containing"/>
</dbReference>
<comment type="similarity">
    <text evidence="6">Belongs to the LRR-containing bacterial E3 ligase family.</text>
</comment>
<protein>
    <recommendedName>
        <fullName evidence="2">RING-type E3 ubiquitin transferase</fullName>
        <ecNumber evidence="2">2.3.2.27</ecNumber>
    </recommendedName>
</protein>
<evidence type="ECO:0000256" key="4">
    <source>
        <dbReference type="ARBA" id="ARBA00022737"/>
    </source>
</evidence>
<dbReference type="PANTHER" id="PTHR48051">
    <property type="match status" value="1"/>
</dbReference>
<sequence>MSPPEPPSPTTALLPADIAAGVDPQLDAFVARQNPGLHSRDSWARQQVLDHITQTFQASMGPLNEREQRTWLGLFHSLNATGNALDTESRRLLDEFEQNGLRELRKWLKQISRLDLDPQTTYLHTAYALDPQTPGSLPSIFKRALDTSSVTVVEVATLSLWDAARLNFAFFDFPEVKGRWISHDQGAESVSKYGLLEVDDFIRIVRELNLGADLRQRVEKALAPDAGLSRAISAHMHDLFRFNLYDAPRNANNSGLSRELFDALRDALELGLPWLKVEHVSLKLPDSLPGRIAEVEFTIEEAILQLFSSSPSDHGRFHLPLLIIRVPGVVGLYSYCAERPGGVLRHHVSQATFEHEFKALLQVDNARGQLGWLISSLSFEQQGRLWPLLDPEHKPEGLNWAAGKLYDAFHWVFPVRTLDDLEFAYQPTGQDPQQALSTFYSWRFRVNVEAMAVSKGQQDWRAVKEGVITFMHHLLDLLLTPVPGGLGSIGRIVTAALGMNLVMELYEGIEQAGQGHPESLLQAGLEIGSLLLMGGLHGYAGRLASRHIASEFAQLDRYRMVPGGSTVTRLWKDSLIPYARKRLELASVFDGDGLGRQGGKLYGQARENDQELTVELQYDKILPGYRAVPADPAAFHPPMAYDPESRRWSVSLDDSRTLSDTRLLERMVALKGGTPEQLRRVLETSGVSREHLDQVWSGQLPQPALVEALERFEVEQGIAGIVAADEEQGLLSPMSQRVLFCLLPHLSLWPEDLCLRVHDSNGELQQVYGRRQRLGMFSRSVKIRQLAQGGFVEHSGVSGAAMTTLAHEAGVLDLILGLLPGETLIGGMEPVVRRVLVGEVRLQLGVMARERSAELFEALGMYSGWLKIDAGTSTHASSSGAIGYLPVFLGGIPHSVVTLRLLYPHLSLPRLAQFLRDNPLSSTQVGELLDARRVPYRLRYSLDREQQFSVLGRVLDGIRQVRSFHESTDAWLQCIADDFLHDRLGRGLRWVEGDSAALPVADRLSLRRYGQGAYSTLQARHQPNVDLSVPSQSFYLALAASLSTREQGLLGMSSPQDIQSLRDGIFAYLLTLRREDGSLGLRLEQYARPLPVNPLAVAAVPGLYTLDRRWLVRLGEDFHEVEWDGLFGEWRGRHPTAMGAYGPLLEHNGRGGWWHEFEQPLAWSAERALRRLLGDGPELSESLVRQVLGTSGVPDSLPGRLLFENQVPVPLLDEVSRHFGLARPPARAEASSELAPLVSVVREQFPSLSEELAQAMLEQAESSECRLIRESRRLPLGLAEEARYLSGEIDVCRLYESLCLPTERTDVNDTLLLQLLEHLPGWEPSLRIELRRDTAAGPLIARVGVDTAMTRRILVKSDAGYESFAMERDGARSLATVHEDPFSAVLLALPQLRRTTLGIAHLGETVEQDLKRVMFQRAASDRNQLRRLLGQSPVMPWAHLPQRLVRLVGGTLGYPLTGRARASGYPPGLLRKLRGLYRGCSDAQLFSILADLGRTTEERTRAVEGLQAEYRRLRKELAAWVAAPLLYEPESFSVDSRVVPRREIARRIRRCWRRQSTGAQSPLSYVLVLDGLEVEDLPELNADFSHVTLLSMNNMGLEGVRYLSRFLRSFTGLTTLRMERSGLSSLPNGISQLQKLQVLSLENNRVRLIRGTARELEGLTQLLELNLNGNPLAVLPDFASLQRLRVLRLSHTGIHEWPPGLLGLRDLVRVELRMNTISDLPVQLFNGNDQLCHGTDLSGNPLSSQALSAILNYRQRHEQQVNFGIEDLPVSSTFGIDRWAVGGEKTPHRIALWRQLRDLPGADVFFLLFERMSSPPTFFSVHYQGARNDLSARVWRVLEVASQSLSLCNRLFQIEGHWRYSGSTSYQIFNRLEFAVNCHEALKLEPQAAESRLLTLLRGQFRLEAMRLASTVRHTSPLFWYRAYYDALARDLALPDQFNGLFSTSPVRLSPRQIEEMKAQVLSQELAVQSPQSPVTDPSRMLLSEVLEELPEEVAPEPPEVLPEYLPQEDAMPVEDGSSALVRFLVSNDVWSNFLIHAHDADFQRVFGKLLAYDSHPEDNEYRLLWRTRMSQFQYNTRRSVWVRYWTIRALLKEGVSALGSA</sequence>
<evidence type="ECO:0000313" key="10">
    <source>
        <dbReference type="Proteomes" id="UP000037931"/>
    </source>
</evidence>
<keyword evidence="9" id="KW-0436">Ligase</keyword>
<gene>
    <name evidence="9" type="ORF">PF66_00285</name>
</gene>
<evidence type="ECO:0000256" key="6">
    <source>
        <dbReference type="PROSITE-ProRule" id="PRU01398"/>
    </source>
</evidence>
<comment type="caution">
    <text evidence="6">Lacks conserved residue(s) required for the propagation of feature annotation.</text>
</comment>
<dbReference type="Gene3D" id="3.80.10.10">
    <property type="entry name" value="Ribonuclease Inhibitor"/>
    <property type="match status" value="1"/>
</dbReference>
<dbReference type="InterPro" id="IPR032675">
    <property type="entry name" value="LRR_dom_sf"/>
</dbReference>
<dbReference type="PROSITE" id="PS52053">
    <property type="entry name" value="NEL"/>
    <property type="match status" value="1"/>
</dbReference>
<dbReference type="GO" id="GO:0016874">
    <property type="term" value="F:ligase activity"/>
    <property type="evidence" value="ECO:0007669"/>
    <property type="project" value="UniProtKB-KW"/>
</dbReference>
<dbReference type="PANTHER" id="PTHR48051:SF1">
    <property type="entry name" value="RAS SUPPRESSOR PROTEIN 1"/>
    <property type="match status" value="1"/>
</dbReference>
<keyword evidence="7" id="KW-0175">Coiled coil</keyword>
<dbReference type="GO" id="GO:0016567">
    <property type="term" value="P:protein ubiquitination"/>
    <property type="evidence" value="ECO:0007669"/>
    <property type="project" value="InterPro"/>
</dbReference>
<evidence type="ECO:0000256" key="1">
    <source>
        <dbReference type="ARBA" id="ARBA00000900"/>
    </source>
</evidence>
<proteinExistence type="inferred from homology"/>
<dbReference type="EC" id="2.3.2.27" evidence="2"/>
<evidence type="ECO:0000259" key="8">
    <source>
        <dbReference type="PROSITE" id="PS52053"/>
    </source>
</evidence>
<keyword evidence="6" id="KW-0964">Secreted</keyword>
<organism evidence="9 10">
    <name type="scientific">Pseudomonas asplenii</name>
    <dbReference type="NCBI Taxonomy" id="53407"/>
    <lineage>
        <taxon>Bacteria</taxon>
        <taxon>Pseudomonadati</taxon>
        <taxon>Pseudomonadota</taxon>
        <taxon>Gammaproteobacteria</taxon>
        <taxon>Pseudomonadales</taxon>
        <taxon>Pseudomonadaceae</taxon>
        <taxon>Pseudomonas</taxon>
    </lineage>
</organism>
<dbReference type="Proteomes" id="UP000037931">
    <property type="component" value="Unassembled WGS sequence"/>
</dbReference>
<dbReference type="InterPro" id="IPR029487">
    <property type="entry name" value="NEL_dom"/>
</dbReference>
<reference evidence="9 10" key="1">
    <citation type="journal article" date="2015" name="PLoS ONE">
        <title>Rice-Infecting Pseudomonas Genomes Are Highly Accessorized and Harbor Multiple Putative Virulence Mechanisms to Cause Sheath Brown Rot.</title>
        <authorList>
            <person name="Quibod I.L."/>
            <person name="Grande G."/>
            <person name="Oreiro E.G."/>
            <person name="Borja F.N."/>
            <person name="Dossa G.S."/>
            <person name="Mauleon R."/>
            <person name="Cruz C.V."/>
            <person name="Oliva R."/>
        </authorList>
    </citation>
    <scope>NUCLEOTIDE SEQUENCE [LARGE SCALE GENOMIC DNA]</scope>
    <source>
        <strain evidence="9 10">IRRI 6609</strain>
    </source>
</reference>
<keyword evidence="6" id="KW-1035">Host cytoplasm</keyword>
<dbReference type="SMART" id="SM00369">
    <property type="entry name" value="LRR_TYP"/>
    <property type="match status" value="5"/>
</dbReference>
<dbReference type="RefSeq" id="WP_054061715.1">
    <property type="nucleotide sequence ID" value="NZ_JSYZ01000001.1"/>
</dbReference>
<dbReference type="GO" id="GO:0005737">
    <property type="term" value="C:cytoplasm"/>
    <property type="evidence" value="ECO:0007669"/>
    <property type="project" value="TreeGrafter"/>
</dbReference>
<dbReference type="OrthoDB" id="1467561at2"/>
<dbReference type="SUPFAM" id="SSF52058">
    <property type="entry name" value="L domain-like"/>
    <property type="match status" value="1"/>
</dbReference>
<keyword evidence="10" id="KW-1185">Reference proteome</keyword>
<comment type="catalytic activity">
    <reaction evidence="1">
        <text>S-ubiquitinyl-[E2 ubiquitin-conjugating enzyme]-L-cysteine + [acceptor protein]-L-lysine = [E2 ubiquitin-conjugating enzyme]-L-cysteine + N(6)-ubiquitinyl-[acceptor protein]-L-lysine.</text>
        <dbReference type="EC" id="2.3.2.27"/>
    </reaction>
</comment>
<name>A0A0M9GK83_9PSED</name>
<dbReference type="GO" id="GO:0061630">
    <property type="term" value="F:ubiquitin protein ligase activity"/>
    <property type="evidence" value="ECO:0007669"/>
    <property type="project" value="UniProtKB-EC"/>
</dbReference>
<keyword evidence="3" id="KW-0433">Leucine-rich repeat</keyword>
<keyword evidence="5" id="KW-0843">Virulence</keyword>
<evidence type="ECO:0000256" key="7">
    <source>
        <dbReference type="SAM" id="Coils"/>
    </source>
</evidence>
<dbReference type="InterPro" id="IPR003591">
    <property type="entry name" value="Leu-rich_rpt_typical-subtyp"/>
</dbReference>
<keyword evidence="6" id="KW-0833">Ubl conjugation pathway</keyword>
<keyword evidence="4" id="KW-0677">Repeat</keyword>
<dbReference type="GO" id="GO:0005576">
    <property type="term" value="C:extracellular region"/>
    <property type="evidence" value="ECO:0007669"/>
    <property type="project" value="UniProtKB-UniRule"/>
</dbReference>
<evidence type="ECO:0000256" key="5">
    <source>
        <dbReference type="ARBA" id="ARBA00023026"/>
    </source>
</evidence>
<dbReference type="Pfam" id="PF14496">
    <property type="entry name" value="NEL"/>
    <property type="match status" value="1"/>
</dbReference>
<evidence type="ECO:0000313" key="9">
    <source>
        <dbReference type="EMBL" id="KPA93356.1"/>
    </source>
</evidence>
<evidence type="ECO:0000256" key="3">
    <source>
        <dbReference type="ARBA" id="ARBA00022614"/>
    </source>
</evidence>
<dbReference type="EMBL" id="JSYZ01000001">
    <property type="protein sequence ID" value="KPA93356.1"/>
    <property type="molecule type" value="Genomic_DNA"/>
</dbReference>
<dbReference type="Gene3D" id="1.20.58.360">
    <property type="entry name" value="Shigella T3SS effector IpaH defines"/>
    <property type="match status" value="1"/>
</dbReference>